<dbReference type="SUPFAM" id="SSF55103">
    <property type="entry name" value="FAD-linked oxidases, C-terminal domain"/>
    <property type="match status" value="1"/>
</dbReference>
<dbReference type="InterPro" id="IPR016164">
    <property type="entry name" value="FAD-linked_Oxase-like_C"/>
</dbReference>
<proteinExistence type="inferred from homology"/>
<dbReference type="PANTHER" id="PTHR19964">
    <property type="entry name" value="MULTIPLE PDZ DOMAIN PROTEIN"/>
    <property type="match status" value="1"/>
</dbReference>
<dbReference type="InterPro" id="IPR051342">
    <property type="entry name" value="PDZ_scaffold"/>
</dbReference>
<dbReference type="Pfam" id="PF02913">
    <property type="entry name" value="FAD-oxidase_C"/>
    <property type="match status" value="1"/>
</dbReference>
<evidence type="ECO:0000256" key="7">
    <source>
        <dbReference type="SAM" id="MobiDB-lite"/>
    </source>
</evidence>
<feature type="compositionally biased region" description="Basic and acidic residues" evidence="7">
    <location>
        <begin position="107"/>
        <end position="116"/>
    </location>
</feature>
<dbReference type="AlphaFoldDB" id="A0A6A4WMW0"/>
<dbReference type="InterPro" id="IPR004113">
    <property type="entry name" value="FAD-bd_oxidored_4_C"/>
</dbReference>
<evidence type="ECO:0000256" key="2">
    <source>
        <dbReference type="ARBA" id="ARBA00001974"/>
    </source>
</evidence>
<feature type="compositionally biased region" description="Basic and acidic residues" evidence="7">
    <location>
        <begin position="356"/>
        <end position="366"/>
    </location>
</feature>
<reference evidence="9 10" key="1">
    <citation type="submission" date="2019-07" db="EMBL/GenBank/DDBJ databases">
        <title>Draft genome assembly of a fouling barnacle, Amphibalanus amphitrite (Darwin, 1854): The first reference genome for Thecostraca.</title>
        <authorList>
            <person name="Kim W."/>
        </authorList>
    </citation>
    <scope>NUCLEOTIDE SEQUENCE [LARGE SCALE GENOMIC DNA]</scope>
    <source>
        <strain evidence="9">SNU_AA5</strain>
        <tissue evidence="9">Soma without cirri and trophi</tissue>
    </source>
</reference>
<feature type="domain" description="PDZ" evidence="8">
    <location>
        <begin position="702"/>
        <end position="751"/>
    </location>
</feature>
<dbReference type="GO" id="GO:0003824">
    <property type="term" value="F:catalytic activity"/>
    <property type="evidence" value="ECO:0007669"/>
    <property type="project" value="InterPro"/>
</dbReference>
<feature type="compositionally biased region" description="Polar residues" evidence="7">
    <location>
        <begin position="332"/>
        <end position="353"/>
    </location>
</feature>
<comment type="similarity">
    <text evidence="3">Belongs to the FAD-binding oxidoreductase/transferase type 4 family.</text>
</comment>
<keyword evidence="10" id="KW-1185">Reference proteome</keyword>
<evidence type="ECO:0000256" key="6">
    <source>
        <dbReference type="ARBA" id="ARBA00022827"/>
    </source>
</evidence>
<organism evidence="9 10">
    <name type="scientific">Amphibalanus amphitrite</name>
    <name type="common">Striped barnacle</name>
    <name type="synonym">Balanus amphitrite</name>
    <dbReference type="NCBI Taxonomy" id="1232801"/>
    <lineage>
        <taxon>Eukaryota</taxon>
        <taxon>Metazoa</taxon>
        <taxon>Ecdysozoa</taxon>
        <taxon>Arthropoda</taxon>
        <taxon>Crustacea</taxon>
        <taxon>Multicrustacea</taxon>
        <taxon>Cirripedia</taxon>
        <taxon>Thoracica</taxon>
        <taxon>Thoracicalcarea</taxon>
        <taxon>Balanomorpha</taxon>
        <taxon>Balanoidea</taxon>
        <taxon>Balanidae</taxon>
        <taxon>Amphibalaninae</taxon>
        <taxon>Amphibalanus</taxon>
    </lineage>
</organism>
<dbReference type="InterPro" id="IPR016171">
    <property type="entry name" value="Vanillyl_alc_oxidase_C-sub2"/>
</dbReference>
<comment type="cofactor">
    <cofactor evidence="1">
        <name>a divalent metal cation</name>
        <dbReference type="ChEBI" id="CHEBI:60240"/>
    </cofactor>
</comment>
<gene>
    <name evidence="9" type="primary">Harbi1_6</name>
    <name evidence="9" type="ORF">FJT64_023170</name>
</gene>
<dbReference type="PROSITE" id="PS50106">
    <property type="entry name" value="PDZ"/>
    <property type="match status" value="2"/>
</dbReference>
<feature type="region of interest" description="Disordered" evidence="7">
    <location>
        <begin position="106"/>
        <end position="143"/>
    </location>
</feature>
<evidence type="ECO:0000256" key="3">
    <source>
        <dbReference type="ARBA" id="ARBA00008000"/>
    </source>
</evidence>
<dbReference type="SUPFAM" id="SSF50156">
    <property type="entry name" value="PDZ domain-like"/>
    <property type="match status" value="2"/>
</dbReference>
<keyword evidence="5" id="KW-0479">Metal-binding</keyword>
<feature type="region of interest" description="Disordered" evidence="7">
    <location>
        <begin position="439"/>
        <end position="490"/>
    </location>
</feature>
<dbReference type="EMBL" id="VIIS01000775">
    <property type="protein sequence ID" value="KAF0305134.1"/>
    <property type="molecule type" value="Genomic_DNA"/>
</dbReference>
<keyword evidence="6" id="KW-0274">FAD</keyword>
<evidence type="ECO:0000313" key="9">
    <source>
        <dbReference type="EMBL" id="KAF0305134.1"/>
    </source>
</evidence>
<name>A0A6A4WMW0_AMPAM</name>
<feature type="region of interest" description="Disordered" evidence="7">
    <location>
        <begin position="639"/>
        <end position="659"/>
    </location>
</feature>
<feature type="region of interest" description="Disordered" evidence="7">
    <location>
        <begin position="254"/>
        <end position="293"/>
    </location>
</feature>
<comment type="cofactor">
    <cofactor evidence="2">
        <name>FAD</name>
        <dbReference type="ChEBI" id="CHEBI:57692"/>
    </cofactor>
</comment>
<dbReference type="FunFam" id="1.10.45.10:FF:000001">
    <property type="entry name" value="D-lactate dehydrogenase mitochondrial"/>
    <property type="match status" value="1"/>
</dbReference>
<feature type="compositionally biased region" description="Basic and acidic residues" evidence="7">
    <location>
        <begin position="440"/>
        <end position="460"/>
    </location>
</feature>
<evidence type="ECO:0000313" key="10">
    <source>
        <dbReference type="Proteomes" id="UP000440578"/>
    </source>
</evidence>
<dbReference type="InterPro" id="IPR036034">
    <property type="entry name" value="PDZ_sf"/>
</dbReference>
<accession>A0A6A4WMW0</accession>
<evidence type="ECO:0000256" key="1">
    <source>
        <dbReference type="ARBA" id="ARBA00001968"/>
    </source>
</evidence>
<feature type="compositionally biased region" description="Pro residues" evidence="7">
    <location>
        <begin position="600"/>
        <end position="610"/>
    </location>
</feature>
<dbReference type="SMART" id="SM00228">
    <property type="entry name" value="PDZ"/>
    <property type="match status" value="1"/>
</dbReference>
<dbReference type="PANTHER" id="PTHR19964:SF95">
    <property type="entry name" value="ARC, ISOFORM A"/>
    <property type="match status" value="1"/>
</dbReference>
<feature type="region of interest" description="Disordered" evidence="7">
    <location>
        <begin position="19"/>
        <end position="39"/>
    </location>
</feature>
<feature type="region of interest" description="Disordered" evidence="7">
    <location>
        <begin position="589"/>
        <end position="615"/>
    </location>
</feature>
<sequence length="1023" mass="110261">MGGAVLFPTESLDTLAPTVPMGRRRYPGPHSGGPGNCGPRRVMATADGCDLIRTCRVHRRTWQLWSPSSHIWPDDGYDLTRDVTREFYPAGFSTWSRKVGHKWHQLRRSDSKERLSHSLPHTGPRKKKQPSGGDANRSAGDRSRLDRVESLKSLFLRGRSDGRREVCSVVEPTSEAECVRPLYRSSSTSQLATYVPAEDPSDGVDLRRQAARAAPARTISCDHINLLSAERAAERAAAVAAAAAPVGALAGLSALPEESGPPSADAGLYVSTLERTRRRPRGRQTAAAGKTRSLSVAQLNLSFRSQQPADAVTKTRADCDSDSGILAEHSDSGSTHSSETGSVASARTDSGASSEGKPEPDKNLCDEEKMLRRAPRSRHAFWPVPDGRCRVDTEDPYSPGFLARQQRGAGRCLPVPVLTPPSGCDPAPDPLVRRHLRSASVDRSEVARRIASHDFPEAARRRGGSPDSSRRGRRSSEYSPAPPISLPPNLASITNRQFKLLRLVRQDGEELGVGITGRRNTEHTASGYYIANIEPGSLADRDGRLRIGDEVLNVNGNRLRGVSLEEACAILRDTPPEVDVVIAREARPGAGAPVQTPQTPGSPPQTPTGPLPSASQKYVTIVSTTGALVADGSGGGGVADAVSSSRAPHYSQTFSEARHRRRHRGEGGAHAAAARLHSHPAAGGALCTLPRRPKSLYLNIMMVVFEKGRGKKSLGFSVVGGRDSPKGDMGIFVKTIFPNGQAAEESKLKEGVITWPSDPAALGRLKEDFRQVAGLPDIVGCIDGTHVRFTVPREQREAYINRKGFPSLNVMAVAAPDRSIVALSVHCGGRVHDARVLATSGLPDYFRNGNPVMGGMMLGDSGYGLPPWLMTPIADPTTAEERAFNTAHARTRVVVENAFGVLKMRFGALEFGLRLKSVARCVAVIHTCFILHNMCIKGGDGNIHLNVTAPRFDAELEAAIEPHLFEWTAKNGGSISAEHGIGFKKRNLLHLNKTPVALRLMKTLKHAMDPQGILNPYKVLPTE</sequence>
<dbReference type="Proteomes" id="UP000440578">
    <property type="component" value="Unassembled WGS sequence"/>
</dbReference>
<dbReference type="OrthoDB" id="5332616at2759"/>
<dbReference type="Pfam" id="PF13359">
    <property type="entry name" value="DDE_Tnp_4"/>
    <property type="match status" value="1"/>
</dbReference>
<dbReference type="InterPro" id="IPR001478">
    <property type="entry name" value="PDZ"/>
</dbReference>
<feature type="region of interest" description="Disordered" evidence="7">
    <location>
        <begin position="306"/>
        <end position="366"/>
    </location>
</feature>
<evidence type="ECO:0000256" key="4">
    <source>
        <dbReference type="ARBA" id="ARBA00022630"/>
    </source>
</evidence>
<dbReference type="Gene3D" id="3.30.70.2740">
    <property type="match status" value="1"/>
</dbReference>
<dbReference type="GO" id="GO:0046872">
    <property type="term" value="F:metal ion binding"/>
    <property type="evidence" value="ECO:0007669"/>
    <property type="project" value="UniProtKB-KW"/>
</dbReference>
<dbReference type="InterPro" id="IPR027806">
    <property type="entry name" value="HARBI1_dom"/>
</dbReference>
<feature type="domain" description="PDZ" evidence="8">
    <location>
        <begin position="500"/>
        <end position="586"/>
    </location>
</feature>
<protein>
    <submittedName>
        <fullName evidence="9">Putative nuclease HARBI1</fullName>
    </submittedName>
</protein>
<dbReference type="Gene3D" id="1.10.45.10">
    <property type="entry name" value="Vanillyl-alcohol Oxidase, Chain A, domain 4"/>
    <property type="match status" value="1"/>
</dbReference>
<comment type="caution">
    <text evidence="9">The sequence shown here is derived from an EMBL/GenBank/DDBJ whole genome shotgun (WGS) entry which is preliminary data.</text>
</comment>
<evidence type="ECO:0000256" key="5">
    <source>
        <dbReference type="ARBA" id="ARBA00022723"/>
    </source>
</evidence>
<dbReference type="GO" id="GO:0050660">
    <property type="term" value="F:flavin adenine dinucleotide binding"/>
    <property type="evidence" value="ECO:0007669"/>
    <property type="project" value="InterPro"/>
</dbReference>
<dbReference type="Pfam" id="PF00595">
    <property type="entry name" value="PDZ"/>
    <property type="match status" value="1"/>
</dbReference>
<keyword evidence="4" id="KW-0285">Flavoprotein</keyword>
<evidence type="ECO:0000259" key="8">
    <source>
        <dbReference type="PROSITE" id="PS50106"/>
    </source>
</evidence>
<dbReference type="Gene3D" id="2.30.42.10">
    <property type="match status" value="2"/>
</dbReference>